<keyword evidence="3" id="KW-1185">Reference proteome</keyword>
<dbReference type="EMBL" id="JGZK01000006">
    <property type="protein sequence ID" value="KFI85894.1"/>
    <property type="molecule type" value="Genomic_DNA"/>
</dbReference>
<protein>
    <recommendedName>
        <fullName evidence="4">Organic solvents resistance ABC transporter permease</fullName>
    </recommendedName>
</protein>
<evidence type="ECO:0000256" key="1">
    <source>
        <dbReference type="SAM" id="Phobius"/>
    </source>
</evidence>
<name>A0A087CRJ4_9BIFI</name>
<evidence type="ECO:0008006" key="4">
    <source>
        <dbReference type="Google" id="ProtNLM"/>
    </source>
</evidence>
<dbReference type="RefSeq" id="WP_044088540.1">
    <property type="nucleotide sequence ID" value="NZ_JDUW01000002.1"/>
</dbReference>
<gene>
    <name evidence="2" type="ORF">BREU_1077</name>
</gene>
<dbReference type="Proteomes" id="UP000028984">
    <property type="component" value="Unassembled WGS sequence"/>
</dbReference>
<dbReference type="eggNOG" id="ENOG5033QBB">
    <property type="taxonomic scope" value="Bacteria"/>
</dbReference>
<accession>A0A087CRJ4</accession>
<keyword evidence="1" id="KW-1133">Transmembrane helix</keyword>
<keyword evidence="1" id="KW-0472">Membrane</keyword>
<organism evidence="2 3">
    <name type="scientific">Bifidobacterium reuteri DSM 23975</name>
    <dbReference type="NCBI Taxonomy" id="1437610"/>
    <lineage>
        <taxon>Bacteria</taxon>
        <taxon>Bacillati</taxon>
        <taxon>Actinomycetota</taxon>
        <taxon>Actinomycetes</taxon>
        <taxon>Bifidobacteriales</taxon>
        <taxon>Bifidobacteriaceae</taxon>
        <taxon>Bifidobacterium</taxon>
    </lineage>
</organism>
<comment type="caution">
    <text evidence="2">The sequence shown here is derived from an EMBL/GenBank/DDBJ whole genome shotgun (WGS) entry which is preliminary data.</text>
</comment>
<evidence type="ECO:0000313" key="3">
    <source>
        <dbReference type="Proteomes" id="UP000028984"/>
    </source>
</evidence>
<dbReference type="InterPro" id="IPR043777">
    <property type="entry name" value="DUF5719"/>
</dbReference>
<dbReference type="OrthoDB" id="3240451at2"/>
<keyword evidence="1" id="KW-0812">Transmembrane</keyword>
<feature type="transmembrane region" description="Helical" evidence="1">
    <location>
        <begin position="12"/>
        <end position="35"/>
    </location>
</feature>
<evidence type="ECO:0000313" key="2">
    <source>
        <dbReference type="EMBL" id="KFI85894.1"/>
    </source>
</evidence>
<dbReference type="STRING" id="1437610.BREU_1077"/>
<dbReference type="AlphaFoldDB" id="A0A087CRJ4"/>
<dbReference type="Pfam" id="PF18986">
    <property type="entry name" value="DUF5719"/>
    <property type="match status" value="1"/>
</dbReference>
<reference evidence="2 3" key="1">
    <citation type="submission" date="2014-03" db="EMBL/GenBank/DDBJ databases">
        <title>Genomics of Bifidobacteria.</title>
        <authorList>
            <person name="Ventura M."/>
            <person name="Milani C."/>
            <person name="Lugli G.A."/>
        </authorList>
    </citation>
    <scope>NUCLEOTIDE SEQUENCE [LARGE SCALE GENOMIC DNA]</scope>
    <source>
        <strain evidence="2 3">DSM 23975</strain>
    </source>
</reference>
<sequence length="513" mass="52665">MSRRITSGARHVTNIVLGVITTILLVAALTALFVIPGPQSWTDTVAATDDAIDQSVSPTQSELYCPAPMGLADTGTYGDSAFQSSVGNLSTQARYAAFGSVYTSMVSAFGGSASTSDVTLKDRDLTDDADVKTGAQQVTDSALMDTRMLQAAEGTGSTGTIASWADDGDLKGVSAASCIPTSLSQSFLLTGSMTGTTQQLIVANPSTKPTSVDLAIWGSHQSGKLALSTQSALSVPAGGEASLDLSAAVSDQDGLYVTVSSKETPIAAVVRTVTMDGLTSKGSDFALPLSGMSNASVSPSVEAGDEVTAYLYTHADTATELSWITSHGLVQAEKATLTDGQVSVVDLGKAPDGALGVMSTAEDKLAMSIKTVRAGDGQQTDFALVNAAAPVRRSGVVVPDGVTATLTVANTSNLEQTVTVHAYNADGDALDSKDITIGANSAERIAAKDFNKDGSSATIFMMTDDSHKVAWNARLTRDELGDGKIAGISSVESVSLMPMTAHVWAHSNAGIVR</sequence>
<proteinExistence type="predicted"/>